<keyword evidence="2" id="KW-1185">Reference proteome</keyword>
<protein>
    <submittedName>
        <fullName evidence="1">Uncharacterized protein</fullName>
    </submittedName>
</protein>
<evidence type="ECO:0000313" key="2">
    <source>
        <dbReference type="Proteomes" id="UP001226091"/>
    </source>
</evidence>
<dbReference type="EMBL" id="CP126116">
    <property type="protein sequence ID" value="WHZ58979.1"/>
    <property type="molecule type" value="Genomic_DNA"/>
</dbReference>
<organism evidence="1 2">
    <name type="scientific">Metabacillus hrfriensis</name>
    <dbReference type="NCBI Taxonomy" id="3048891"/>
    <lineage>
        <taxon>Bacteria</taxon>
        <taxon>Bacillati</taxon>
        <taxon>Bacillota</taxon>
        <taxon>Bacilli</taxon>
        <taxon>Bacillales</taxon>
        <taxon>Bacillaceae</taxon>
        <taxon>Metabacillus</taxon>
    </lineage>
</organism>
<proteinExistence type="predicted"/>
<name>A0ACD4REX2_9BACI</name>
<dbReference type="Proteomes" id="UP001226091">
    <property type="component" value="Chromosome"/>
</dbReference>
<sequence length="247" mass="28651">MKATDEILSVWKKFDEFPMETLTKAWYYGKAGSKKQRDLSLMKEHKEQYGITGNCFDLSIWLLDEFAKGGIDAYPIGVDHAAVIALDESGRRYLCDLGDQWLNPILIDANAQDFTTEKLKGFFPAAEIKVEPDGDDVKITYYRPNGKWSAQIYQTIPIDRTLFMAAAEQSQNTIKREPLLEKRIELGNETAHWEFYNWKSFLSTNSGLFDDLDAETIDEWADRIHQKTAYDRDFLLETLMIYKKMEK</sequence>
<reference evidence="2" key="1">
    <citation type="journal article" date="2025" name="Aquaculture">
        <title>Assessment of the bioflocculant production and safety properties of Metabacillus hrfriensis sp. nov. based on phenotypic and whole-genome sequencing analysis.</title>
        <authorList>
            <person name="Zhang R."/>
            <person name="Zhao Z."/>
            <person name="Luo L."/>
            <person name="Wang S."/>
            <person name="Guo K."/>
            <person name="Xu W."/>
        </authorList>
    </citation>
    <scope>NUCLEOTIDE SEQUENCE [LARGE SCALE GENOMIC DNA]</scope>
    <source>
        <strain evidence="2">CT-WN-B3</strain>
    </source>
</reference>
<evidence type="ECO:0000313" key="1">
    <source>
        <dbReference type="EMBL" id="WHZ58979.1"/>
    </source>
</evidence>
<accession>A0ACD4REX2</accession>
<gene>
    <name evidence="1" type="ORF">QLQ22_06465</name>
</gene>